<reference evidence="4" key="1">
    <citation type="journal article" date="2019" name="Int. J. Syst. Evol. Microbiol.">
        <title>The Global Catalogue of Microorganisms (GCM) 10K type strain sequencing project: providing services to taxonomists for standard genome sequencing and annotation.</title>
        <authorList>
            <consortium name="The Broad Institute Genomics Platform"/>
            <consortium name="The Broad Institute Genome Sequencing Center for Infectious Disease"/>
            <person name="Wu L."/>
            <person name="Ma J."/>
        </authorList>
    </citation>
    <scope>NUCLEOTIDE SEQUENCE [LARGE SCALE GENOMIC DNA]</scope>
    <source>
        <strain evidence="4">CCUG 58938</strain>
    </source>
</reference>
<evidence type="ECO:0000259" key="2">
    <source>
        <dbReference type="PROSITE" id="PS50110"/>
    </source>
</evidence>
<protein>
    <submittedName>
        <fullName evidence="3">Response regulator</fullName>
    </submittedName>
</protein>
<dbReference type="InterPro" id="IPR052893">
    <property type="entry name" value="TCS_response_regulator"/>
</dbReference>
<keyword evidence="4" id="KW-1185">Reference proteome</keyword>
<dbReference type="PANTHER" id="PTHR44520">
    <property type="entry name" value="RESPONSE REGULATOR RCP1-RELATED"/>
    <property type="match status" value="1"/>
</dbReference>
<dbReference type="PANTHER" id="PTHR44520:SF2">
    <property type="entry name" value="RESPONSE REGULATOR RCP1"/>
    <property type="match status" value="1"/>
</dbReference>
<evidence type="ECO:0000313" key="3">
    <source>
        <dbReference type="EMBL" id="MFD1003589.1"/>
    </source>
</evidence>
<evidence type="ECO:0000256" key="1">
    <source>
        <dbReference type="PROSITE-ProRule" id="PRU00169"/>
    </source>
</evidence>
<comment type="caution">
    <text evidence="3">The sequence shown here is derived from an EMBL/GenBank/DDBJ whole genome shotgun (WGS) entry which is preliminary data.</text>
</comment>
<dbReference type="InterPro" id="IPR011006">
    <property type="entry name" value="CheY-like_superfamily"/>
</dbReference>
<dbReference type="Proteomes" id="UP001597112">
    <property type="component" value="Unassembled WGS sequence"/>
</dbReference>
<dbReference type="RefSeq" id="WP_377586446.1">
    <property type="nucleotide sequence ID" value="NZ_JBHTKA010000016.1"/>
</dbReference>
<dbReference type="Pfam" id="PF00072">
    <property type="entry name" value="Response_reg"/>
    <property type="match status" value="1"/>
</dbReference>
<accession>A0ABW3KBS3</accession>
<evidence type="ECO:0000313" key="4">
    <source>
        <dbReference type="Proteomes" id="UP001597112"/>
    </source>
</evidence>
<dbReference type="SUPFAM" id="SSF52172">
    <property type="entry name" value="CheY-like"/>
    <property type="match status" value="1"/>
</dbReference>
<dbReference type="EMBL" id="JBHTKA010000016">
    <property type="protein sequence ID" value="MFD1003589.1"/>
    <property type="molecule type" value="Genomic_DNA"/>
</dbReference>
<gene>
    <name evidence="3" type="ORF">ACFQ21_29965</name>
</gene>
<name>A0ABW3KBS3_9BACT</name>
<keyword evidence="1" id="KW-0597">Phosphoprotein</keyword>
<organism evidence="3 4">
    <name type="scientific">Ohtaekwangia kribbensis</name>
    <dbReference type="NCBI Taxonomy" id="688913"/>
    <lineage>
        <taxon>Bacteria</taxon>
        <taxon>Pseudomonadati</taxon>
        <taxon>Bacteroidota</taxon>
        <taxon>Cytophagia</taxon>
        <taxon>Cytophagales</taxon>
        <taxon>Fulvivirgaceae</taxon>
        <taxon>Ohtaekwangia</taxon>
    </lineage>
</organism>
<dbReference type="Gene3D" id="3.40.50.2300">
    <property type="match status" value="1"/>
</dbReference>
<proteinExistence type="predicted"/>
<sequence length="130" mass="14502">MPALKTILIIDDDVDDQEILITAIQELDETITCVTALNGIEGLDKLKAKEVVPKLIFLDLNMPAMNGFQFLEHVKGNDELSKIPVVVFSTSSNSSDVQQTKKLGAIDFFTKPASFLKLKQLLIPRLEFIR</sequence>
<dbReference type="PROSITE" id="PS50110">
    <property type="entry name" value="RESPONSE_REGULATORY"/>
    <property type="match status" value="1"/>
</dbReference>
<dbReference type="InterPro" id="IPR001789">
    <property type="entry name" value="Sig_transdc_resp-reg_receiver"/>
</dbReference>
<feature type="modified residue" description="4-aspartylphosphate" evidence="1">
    <location>
        <position position="59"/>
    </location>
</feature>
<dbReference type="SMART" id="SM00448">
    <property type="entry name" value="REC"/>
    <property type="match status" value="1"/>
</dbReference>
<feature type="domain" description="Response regulatory" evidence="2">
    <location>
        <begin position="6"/>
        <end position="126"/>
    </location>
</feature>